<dbReference type="CDD" id="cd00051">
    <property type="entry name" value="EFh"/>
    <property type="match status" value="2"/>
</dbReference>
<dbReference type="KEGG" id="cann:107854299"/>
<feature type="domain" description="EF-hand" evidence="4">
    <location>
        <begin position="49"/>
        <end position="84"/>
    </location>
</feature>
<reference evidence="5 6" key="2">
    <citation type="journal article" date="2017" name="Genome Biol.">
        <title>New reference genome sequences of hot pepper reveal the massive evolution of plant disease-resistance genes by retroduplication.</title>
        <authorList>
            <person name="Kim S."/>
            <person name="Park J."/>
            <person name="Yeom S.I."/>
            <person name="Kim Y.M."/>
            <person name="Seo E."/>
            <person name="Kim K.T."/>
            <person name="Kim M.S."/>
            <person name="Lee J.M."/>
            <person name="Cheong K."/>
            <person name="Shin H.S."/>
            <person name="Kim S.B."/>
            <person name="Han K."/>
            <person name="Lee J."/>
            <person name="Park M."/>
            <person name="Lee H.A."/>
            <person name="Lee H.Y."/>
            <person name="Lee Y."/>
            <person name="Oh S."/>
            <person name="Lee J.H."/>
            <person name="Choi E."/>
            <person name="Choi E."/>
            <person name="Lee S.E."/>
            <person name="Jeon J."/>
            <person name="Kim H."/>
            <person name="Choi G."/>
            <person name="Song H."/>
            <person name="Lee J."/>
            <person name="Lee S.C."/>
            <person name="Kwon J.K."/>
            <person name="Lee H.Y."/>
            <person name="Koo N."/>
            <person name="Hong Y."/>
            <person name="Kim R.W."/>
            <person name="Kang W.H."/>
            <person name="Huh J.H."/>
            <person name="Kang B.C."/>
            <person name="Yang T.J."/>
            <person name="Lee Y.H."/>
            <person name="Bennetzen J.L."/>
            <person name="Choi D."/>
        </authorList>
    </citation>
    <scope>NUCLEOTIDE SEQUENCE [LARGE SCALE GENOMIC DNA]</scope>
    <source>
        <strain evidence="6">cv. CM334</strain>
    </source>
</reference>
<evidence type="ECO:0000256" key="1">
    <source>
        <dbReference type="ARBA" id="ARBA00022723"/>
    </source>
</evidence>
<feature type="domain" description="EF-hand" evidence="4">
    <location>
        <begin position="133"/>
        <end position="168"/>
    </location>
</feature>
<organism evidence="5 6">
    <name type="scientific">Capsicum annuum</name>
    <name type="common">Capsicum pepper</name>
    <dbReference type="NCBI Taxonomy" id="4072"/>
    <lineage>
        <taxon>Eukaryota</taxon>
        <taxon>Viridiplantae</taxon>
        <taxon>Streptophyta</taxon>
        <taxon>Embryophyta</taxon>
        <taxon>Tracheophyta</taxon>
        <taxon>Spermatophyta</taxon>
        <taxon>Magnoliopsida</taxon>
        <taxon>eudicotyledons</taxon>
        <taxon>Gunneridae</taxon>
        <taxon>Pentapetalae</taxon>
        <taxon>asterids</taxon>
        <taxon>lamiids</taxon>
        <taxon>Solanales</taxon>
        <taxon>Solanaceae</taxon>
        <taxon>Solanoideae</taxon>
        <taxon>Capsiceae</taxon>
        <taxon>Capsicum</taxon>
    </lineage>
</organism>
<dbReference type="SMART" id="SM00054">
    <property type="entry name" value="EFh"/>
    <property type="match status" value="4"/>
</dbReference>
<proteinExistence type="predicted"/>
<keyword evidence="3" id="KW-0106">Calcium</keyword>
<dbReference type="OrthoDB" id="26525at2759"/>
<reference evidence="5 6" key="1">
    <citation type="journal article" date="2014" name="Nat. Genet.">
        <title>Genome sequence of the hot pepper provides insights into the evolution of pungency in Capsicum species.</title>
        <authorList>
            <person name="Kim S."/>
            <person name="Park M."/>
            <person name="Yeom S.I."/>
            <person name="Kim Y.M."/>
            <person name="Lee J.M."/>
            <person name="Lee H.A."/>
            <person name="Seo E."/>
            <person name="Choi J."/>
            <person name="Cheong K."/>
            <person name="Kim K.T."/>
            <person name="Jung K."/>
            <person name="Lee G.W."/>
            <person name="Oh S.K."/>
            <person name="Bae C."/>
            <person name="Kim S.B."/>
            <person name="Lee H.Y."/>
            <person name="Kim S.Y."/>
            <person name="Kim M.S."/>
            <person name="Kang B.C."/>
            <person name="Jo Y.D."/>
            <person name="Yang H.B."/>
            <person name="Jeong H.J."/>
            <person name="Kang W.H."/>
            <person name="Kwon J.K."/>
            <person name="Shin C."/>
            <person name="Lim J.Y."/>
            <person name="Park J.H."/>
            <person name="Huh J.H."/>
            <person name="Kim J.S."/>
            <person name="Kim B.D."/>
            <person name="Cohen O."/>
            <person name="Paran I."/>
            <person name="Suh M.C."/>
            <person name="Lee S.B."/>
            <person name="Kim Y.K."/>
            <person name="Shin Y."/>
            <person name="Noh S.J."/>
            <person name="Park J."/>
            <person name="Seo Y.S."/>
            <person name="Kwon S.Y."/>
            <person name="Kim H.A."/>
            <person name="Park J.M."/>
            <person name="Kim H.J."/>
            <person name="Choi S.B."/>
            <person name="Bosland P.W."/>
            <person name="Reeves G."/>
            <person name="Jo S.H."/>
            <person name="Lee B.W."/>
            <person name="Cho H.T."/>
            <person name="Choi H.S."/>
            <person name="Lee M.S."/>
            <person name="Yu Y."/>
            <person name="Do Choi Y."/>
            <person name="Park B.S."/>
            <person name="van Deynze A."/>
            <person name="Ashrafi H."/>
            <person name="Hill T."/>
            <person name="Kim W.T."/>
            <person name="Pai H.S."/>
            <person name="Ahn H.K."/>
            <person name="Yeam I."/>
            <person name="Giovannoni J.J."/>
            <person name="Rose J.K."/>
            <person name="Sorensen I."/>
            <person name="Lee S.J."/>
            <person name="Kim R.W."/>
            <person name="Choi I.Y."/>
            <person name="Choi B.S."/>
            <person name="Lim J.S."/>
            <person name="Lee Y.H."/>
            <person name="Choi D."/>
        </authorList>
    </citation>
    <scope>NUCLEOTIDE SEQUENCE [LARGE SCALE GENOMIC DNA]</scope>
    <source>
        <strain evidence="6">cv. CM334</strain>
    </source>
</reference>
<dbReference type="InterPro" id="IPR018247">
    <property type="entry name" value="EF_Hand_1_Ca_BS"/>
</dbReference>
<dbReference type="PROSITE" id="PS50222">
    <property type="entry name" value="EF_HAND_2"/>
    <property type="match status" value="4"/>
</dbReference>
<dbReference type="PROSITE" id="PS00018">
    <property type="entry name" value="EF_HAND_1"/>
    <property type="match status" value="4"/>
</dbReference>
<accession>A0A1U8FGB7</accession>
<dbReference type="InterPro" id="IPR039647">
    <property type="entry name" value="EF_hand_pair_protein_CML-like"/>
</dbReference>
<dbReference type="Gene3D" id="1.10.238.10">
    <property type="entry name" value="EF-hand"/>
    <property type="match status" value="2"/>
</dbReference>
<dbReference type="SUPFAM" id="SSF47473">
    <property type="entry name" value="EF-hand"/>
    <property type="match status" value="1"/>
</dbReference>
<evidence type="ECO:0000256" key="3">
    <source>
        <dbReference type="ARBA" id="ARBA00022837"/>
    </source>
</evidence>
<sequence>MDSFRIWFKSLNNSVGKFLGQFKYLKKGKKKPRRTVSDFSWLSGFAAMELSSQLKLVFKFIDANGDGKISPLELKEILLSLGHHHQELKSAEELAEVMVKEMDCDGDGLVDLDEFLNIMGVAKDQVFGDSVKDIDELIREVFLVFDADKNGLIDAKELRRVLISLGCVNCSVKECRRMIKGVDKDGDGFVNFEEFKQMMAAGCNI</sequence>
<feature type="domain" description="EF-hand" evidence="4">
    <location>
        <begin position="90"/>
        <end position="125"/>
    </location>
</feature>
<dbReference type="InterPro" id="IPR002048">
    <property type="entry name" value="EF_hand_dom"/>
</dbReference>
<dbReference type="InterPro" id="IPR011992">
    <property type="entry name" value="EF-hand-dom_pair"/>
</dbReference>
<feature type="domain" description="EF-hand" evidence="4">
    <location>
        <begin position="170"/>
        <end position="205"/>
    </location>
</feature>
<comment type="caution">
    <text evidence="5">The sequence shown here is derived from an EMBL/GenBank/DDBJ whole genome shotgun (WGS) entry which is preliminary data.</text>
</comment>
<evidence type="ECO:0000313" key="5">
    <source>
        <dbReference type="EMBL" id="PHT93568.1"/>
    </source>
</evidence>
<dbReference type="GO" id="GO:0005509">
    <property type="term" value="F:calcium ion binding"/>
    <property type="evidence" value="ECO:0007669"/>
    <property type="project" value="InterPro"/>
</dbReference>
<dbReference type="OMA" id="VREMDCN"/>
<protein>
    <recommendedName>
        <fullName evidence="4">EF-hand domain-containing protein</fullName>
    </recommendedName>
</protein>
<dbReference type="Proteomes" id="UP000222542">
    <property type="component" value="Unassembled WGS sequence"/>
</dbReference>
<dbReference type="FunFam" id="1.10.238.10:FF:000001">
    <property type="entry name" value="Calmodulin 1"/>
    <property type="match status" value="1"/>
</dbReference>
<keyword evidence="2" id="KW-0677">Repeat</keyword>
<dbReference type="Gramene" id="PHT93568">
    <property type="protein sequence ID" value="PHT93568"/>
    <property type="gene ID" value="T459_01450"/>
</dbReference>
<dbReference type="AlphaFoldDB" id="A0A1U8FGB7"/>
<gene>
    <name evidence="5" type="ORF">T459_01450</name>
</gene>
<dbReference type="SMR" id="A0A1U8FGB7"/>
<dbReference type="EMBL" id="AYRZ02000001">
    <property type="protein sequence ID" value="PHT93568.1"/>
    <property type="molecule type" value="Genomic_DNA"/>
</dbReference>
<keyword evidence="6" id="KW-1185">Reference proteome</keyword>
<name>A0A1U8FGB7_CAPAN</name>
<evidence type="ECO:0000256" key="2">
    <source>
        <dbReference type="ARBA" id="ARBA00022737"/>
    </source>
</evidence>
<dbReference type="STRING" id="4072.A0A1U8FGB7"/>
<evidence type="ECO:0000313" key="6">
    <source>
        <dbReference type="Proteomes" id="UP000222542"/>
    </source>
</evidence>
<dbReference type="PANTHER" id="PTHR10891">
    <property type="entry name" value="EF-HAND CALCIUM-BINDING DOMAIN CONTAINING PROTEIN"/>
    <property type="match status" value="1"/>
</dbReference>
<evidence type="ECO:0000259" key="4">
    <source>
        <dbReference type="PROSITE" id="PS50222"/>
    </source>
</evidence>
<keyword evidence="1" id="KW-0479">Metal-binding</keyword>
<dbReference type="Pfam" id="PF13499">
    <property type="entry name" value="EF-hand_7"/>
    <property type="match status" value="2"/>
</dbReference>